<proteinExistence type="predicted"/>
<protein>
    <submittedName>
        <fullName evidence="2">Uncharacterized protein</fullName>
    </submittedName>
</protein>
<keyword evidence="3" id="KW-1185">Reference proteome</keyword>
<reference evidence="2" key="1">
    <citation type="submission" date="2023-10" db="EMBL/GenBank/DDBJ databases">
        <authorList>
            <person name="Chen Y."/>
            <person name="Shah S."/>
            <person name="Dougan E. K."/>
            <person name="Thang M."/>
            <person name="Chan C."/>
        </authorList>
    </citation>
    <scope>NUCLEOTIDE SEQUENCE [LARGE SCALE GENOMIC DNA]</scope>
</reference>
<evidence type="ECO:0000256" key="1">
    <source>
        <dbReference type="SAM" id="MobiDB-lite"/>
    </source>
</evidence>
<accession>A0ABN9W539</accession>
<feature type="region of interest" description="Disordered" evidence="1">
    <location>
        <begin position="1"/>
        <end position="31"/>
    </location>
</feature>
<evidence type="ECO:0000313" key="2">
    <source>
        <dbReference type="EMBL" id="CAK0880125.1"/>
    </source>
</evidence>
<feature type="compositionally biased region" description="Polar residues" evidence="1">
    <location>
        <begin position="13"/>
        <end position="27"/>
    </location>
</feature>
<dbReference type="Proteomes" id="UP001189429">
    <property type="component" value="Unassembled WGS sequence"/>
</dbReference>
<sequence>MMGSTDVWPCTAARTNLNSTGGYTNHGGTHEPEASLLLQRPGRHAREHFHERNGALEGPEVEEEEQKETGESRTTVQEEETEARSRMAVFDHVPRTFPSSPGSRRRARHPP</sequence>
<gene>
    <name evidence="2" type="ORF">PCOR1329_LOCUS63357</name>
</gene>
<feature type="region of interest" description="Disordered" evidence="1">
    <location>
        <begin position="43"/>
        <end position="111"/>
    </location>
</feature>
<dbReference type="EMBL" id="CAUYUJ010018042">
    <property type="protein sequence ID" value="CAK0880125.1"/>
    <property type="molecule type" value="Genomic_DNA"/>
</dbReference>
<comment type="caution">
    <text evidence="2">The sequence shown here is derived from an EMBL/GenBank/DDBJ whole genome shotgun (WGS) entry which is preliminary data.</text>
</comment>
<name>A0ABN9W539_9DINO</name>
<evidence type="ECO:0000313" key="3">
    <source>
        <dbReference type="Proteomes" id="UP001189429"/>
    </source>
</evidence>
<organism evidence="2 3">
    <name type="scientific">Prorocentrum cordatum</name>
    <dbReference type="NCBI Taxonomy" id="2364126"/>
    <lineage>
        <taxon>Eukaryota</taxon>
        <taxon>Sar</taxon>
        <taxon>Alveolata</taxon>
        <taxon>Dinophyceae</taxon>
        <taxon>Prorocentrales</taxon>
        <taxon>Prorocentraceae</taxon>
        <taxon>Prorocentrum</taxon>
    </lineage>
</organism>